<accession>A0A803MJ64</accession>
<evidence type="ECO:0000313" key="1">
    <source>
        <dbReference type="EnsemblPlants" id="AUR62030310-RA:cds"/>
    </source>
</evidence>
<proteinExistence type="predicted"/>
<reference evidence="1" key="2">
    <citation type="submission" date="2021-03" db="UniProtKB">
        <authorList>
            <consortium name="EnsemblPlants"/>
        </authorList>
    </citation>
    <scope>IDENTIFICATION</scope>
</reference>
<organism evidence="1 2">
    <name type="scientific">Chenopodium quinoa</name>
    <name type="common">Quinoa</name>
    <dbReference type="NCBI Taxonomy" id="63459"/>
    <lineage>
        <taxon>Eukaryota</taxon>
        <taxon>Viridiplantae</taxon>
        <taxon>Streptophyta</taxon>
        <taxon>Embryophyta</taxon>
        <taxon>Tracheophyta</taxon>
        <taxon>Spermatophyta</taxon>
        <taxon>Magnoliopsida</taxon>
        <taxon>eudicotyledons</taxon>
        <taxon>Gunneridae</taxon>
        <taxon>Pentapetalae</taxon>
        <taxon>Caryophyllales</taxon>
        <taxon>Chenopodiaceae</taxon>
        <taxon>Chenopodioideae</taxon>
        <taxon>Atripliceae</taxon>
        <taxon>Chenopodium</taxon>
    </lineage>
</organism>
<name>A0A803MJ64_CHEQI</name>
<dbReference type="Proteomes" id="UP000596660">
    <property type="component" value="Unplaced"/>
</dbReference>
<evidence type="ECO:0000313" key="2">
    <source>
        <dbReference type="Proteomes" id="UP000596660"/>
    </source>
</evidence>
<dbReference type="Gramene" id="AUR62030310-RA">
    <property type="protein sequence ID" value="AUR62030310-RA:cds"/>
    <property type="gene ID" value="AUR62030310"/>
</dbReference>
<dbReference type="EnsemblPlants" id="AUR62030310-RA">
    <property type="protein sequence ID" value="AUR62030310-RA:cds"/>
    <property type="gene ID" value="AUR62030310"/>
</dbReference>
<reference evidence="1" key="1">
    <citation type="journal article" date="2017" name="Nature">
        <title>The genome of Chenopodium quinoa.</title>
        <authorList>
            <person name="Jarvis D.E."/>
            <person name="Ho Y.S."/>
            <person name="Lightfoot D.J."/>
            <person name="Schmoeckel S.M."/>
            <person name="Li B."/>
            <person name="Borm T.J.A."/>
            <person name="Ohyanagi H."/>
            <person name="Mineta K."/>
            <person name="Michell C.T."/>
            <person name="Saber N."/>
            <person name="Kharbatia N.M."/>
            <person name="Rupper R.R."/>
            <person name="Sharp A.R."/>
            <person name="Dally N."/>
            <person name="Boughton B.A."/>
            <person name="Woo Y.H."/>
            <person name="Gao G."/>
            <person name="Schijlen E.G.W.M."/>
            <person name="Guo X."/>
            <person name="Momin A.A."/>
            <person name="Negrao S."/>
            <person name="Al-Babili S."/>
            <person name="Gehring C."/>
            <person name="Roessner U."/>
            <person name="Jung C."/>
            <person name="Murphy K."/>
            <person name="Arold S.T."/>
            <person name="Gojobori T."/>
            <person name="van der Linden C.G."/>
            <person name="van Loo E.N."/>
            <person name="Jellen E.N."/>
            <person name="Maughan P.J."/>
            <person name="Tester M."/>
        </authorList>
    </citation>
    <scope>NUCLEOTIDE SEQUENCE [LARGE SCALE GENOMIC DNA]</scope>
    <source>
        <strain evidence="1">cv. PI 614886</strain>
    </source>
</reference>
<dbReference type="AlphaFoldDB" id="A0A803MJ64"/>
<protein>
    <submittedName>
        <fullName evidence="1">Uncharacterized protein</fullName>
    </submittedName>
</protein>
<keyword evidence="2" id="KW-1185">Reference proteome</keyword>
<sequence>MGVVSKVKIKGDGGFLGEAKEVRRSAAESGDRKVSSARSYAYLEILLVFVVQMMLVGNVQGCAGVGEGCGAFNWCCNGGSCSDSLSGGVCVYDSFSGCKGFGESCGFFDAPCCGKRVCSATLSGGTCSD</sequence>